<dbReference type="InterPro" id="IPR036055">
    <property type="entry name" value="LDL_receptor-like_sf"/>
</dbReference>
<feature type="disulfide bond" evidence="8">
    <location>
        <begin position="46"/>
        <end position="64"/>
    </location>
</feature>
<feature type="disulfide bond" evidence="8">
    <location>
        <begin position="80"/>
        <end position="92"/>
    </location>
</feature>
<evidence type="ECO:0000256" key="2">
    <source>
        <dbReference type="ARBA" id="ARBA00004308"/>
    </source>
</evidence>
<reference evidence="11" key="2">
    <citation type="journal article" date="2018" name="Environ. Sci. Technol.">
        <title>The Toxicogenome of Hyalella azteca: A Model for Sediment Ecotoxicology and Evolutionary Toxicology.</title>
        <authorList>
            <person name="Poynton H.C."/>
            <person name="Hasenbein S."/>
            <person name="Benoit J.B."/>
            <person name="Sepulveda M.S."/>
            <person name="Poelchau M.F."/>
            <person name="Hughes D.S.T."/>
            <person name="Murali S.C."/>
            <person name="Chen S."/>
            <person name="Glastad K.M."/>
            <person name="Goodisman M.A.D."/>
            <person name="Werren J.H."/>
            <person name="Vineis J.H."/>
            <person name="Bowen J.L."/>
            <person name="Friedrich M."/>
            <person name="Jones J."/>
            <person name="Robertson H.M."/>
            <person name="Feyereisen R."/>
            <person name="Mechler-Hickson A."/>
            <person name="Mathers N."/>
            <person name="Lee C.E."/>
            <person name="Colbourne J.K."/>
            <person name="Biales A."/>
            <person name="Johnston J.S."/>
            <person name="Wellborn G.A."/>
            <person name="Rosendale A.J."/>
            <person name="Cridge A.G."/>
            <person name="Munoz-Torres M.C."/>
            <person name="Bain P.A."/>
            <person name="Manny A.R."/>
            <person name="Major K.M."/>
            <person name="Lambert F.N."/>
            <person name="Vulpe C.D."/>
            <person name="Tuck P."/>
            <person name="Blalock B.J."/>
            <person name="Lin Y.Y."/>
            <person name="Smith M.E."/>
            <person name="Ochoa-Acuna H."/>
            <person name="Chen M.M."/>
            <person name="Childers C.P."/>
            <person name="Qu J."/>
            <person name="Dugan S."/>
            <person name="Lee S.L."/>
            <person name="Chao H."/>
            <person name="Dinh H."/>
            <person name="Han Y."/>
            <person name="Doddapaneni H."/>
            <person name="Worley K.C."/>
            <person name="Muzny D.M."/>
            <person name="Gibbs R.A."/>
            <person name="Richards S."/>
        </authorList>
    </citation>
    <scope>NUCLEOTIDE SEQUENCE</scope>
    <source>
        <strain evidence="11">HAZT.00-mixed</strain>
        <tissue evidence="11">Whole organism</tissue>
    </source>
</reference>
<dbReference type="SUPFAM" id="SSF50494">
    <property type="entry name" value="Trypsin-like serine proteases"/>
    <property type="match status" value="1"/>
</dbReference>
<evidence type="ECO:0000256" key="3">
    <source>
        <dbReference type="ARBA" id="ARBA00022692"/>
    </source>
</evidence>
<dbReference type="SMART" id="SM00192">
    <property type="entry name" value="LDLa"/>
    <property type="match status" value="3"/>
</dbReference>
<gene>
    <name evidence="11" type="ORF">HAZT_HAZT009133</name>
</gene>
<feature type="region of interest" description="Disordered" evidence="9">
    <location>
        <begin position="165"/>
        <end position="213"/>
    </location>
</feature>
<comment type="caution">
    <text evidence="8">Lacks conserved residue(s) required for the propagation of feature annotation.</text>
</comment>
<evidence type="ECO:0000256" key="9">
    <source>
        <dbReference type="SAM" id="MobiDB-lite"/>
    </source>
</evidence>
<dbReference type="PANTHER" id="PTHR24270">
    <property type="entry name" value="LOW-DENSITY LIPOPROTEIN RECEPTOR-RELATED"/>
    <property type="match status" value="1"/>
</dbReference>
<keyword evidence="7 8" id="KW-1015">Disulfide bond</keyword>
<dbReference type="PROSITE" id="PS50068">
    <property type="entry name" value="LDLRA_2"/>
    <property type="match status" value="3"/>
</dbReference>
<reference evidence="11" key="1">
    <citation type="submission" date="2014-08" db="EMBL/GenBank/DDBJ databases">
        <authorList>
            <person name="Murali S."/>
            <person name="Richards S."/>
            <person name="Bandaranaike D."/>
            <person name="Bellair M."/>
            <person name="Blankenburg K."/>
            <person name="Chao H."/>
            <person name="Dinh H."/>
            <person name="Doddapaneni H."/>
            <person name="Dugan-Rocha S."/>
            <person name="Elkadiri S."/>
            <person name="Gnanaolivu R."/>
            <person name="Hughes D."/>
            <person name="Lee S."/>
            <person name="Li M."/>
            <person name="Ming W."/>
            <person name="Munidasa M."/>
            <person name="Muniz J."/>
            <person name="Nguyen L."/>
            <person name="Osuji N."/>
            <person name="Pu L.-L."/>
            <person name="Puazo M."/>
            <person name="Skinner E."/>
            <person name="Qu C."/>
            <person name="Quiroz J."/>
            <person name="Raj R."/>
            <person name="Weissenberger G."/>
            <person name="Xin Y."/>
            <person name="Zou X."/>
            <person name="Han Y."/>
            <person name="Worley K."/>
            <person name="Muzny D."/>
            <person name="Gibbs R."/>
        </authorList>
    </citation>
    <scope>NUCLEOTIDE SEQUENCE</scope>
    <source>
        <strain evidence="11">HAZT.00-mixed</strain>
        <tissue evidence="11">Whole organism</tissue>
    </source>
</reference>
<dbReference type="Pfam" id="PF00089">
    <property type="entry name" value="Trypsin"/>
    <property type="match status" value="1"/>
</dbReference>
<reference evidence="11" key="3">
    <citation type="submission" date="2019-06" db="EMBL/GenBank/DDBJ databases">
        <authorList>
            <person name="Poynton C."/>
            <person name="Hasenbein S."/>
            <person name="Benoit J.B."/>
            <person name="Sepulveda M.S."/>
            <person name="Poelchau M.F."/>
            <person name="Murali S.C."/>
            <person name="Chen S."/>
            <person name="Glastad K.M."/>
            <person name="Werren J.H."/>
            <person name="Vineis J.H."/>
            <person name="Bowen J.L."/>
            <person name="Friedrich M."/>
            <person name="Jones J."/>
            <person name="Robertson H.M."/>
            <person name="Feyereisen R."/>
            <person name="Mechler-Hickson A."/>
            <person name="Mathers N."/>
            <person name="Lee C.E."/>
            <person name="Colbourne J.K."/>
            <person name="Biales A."/>
            <person name="Johnston J.S."/>
            <person name="Wellborn G.A."/>
            <person name="Rosendale A.J."/>
            <person name="Cridge A.G."/>
            <person name="Munoz-Torres M.C."/>
            <person name="Bain P.A."/>
            <person name="Manny A.R."/>
            <person name="Major K.M."/>
            <person name="Lambert F.N."/>
            <person name="Vulpe C.D."/>
            <person name="Tuck P."/>
            <person name="Blalock B.J."/>
            <person name="Lin Y.-Y."/>
            <person name="Smith M.E."/>
            <person name="Ochoa-Acuna H."/>
            <person name="Chen M.-J.M."/>
            <person name="Childers C.P."/>
            <person name="Qu J."/>
            <person name="Dugan S."/>
            <person name="Lee S.L."/>
            <person name="Chao H."/>
            <person name="Dinh H."/>
            <person name="Han Y."/>
            <person name="Doddapaneni H."/>
            <person name="Worley K.C."/>
            <person name="Muzny D.M."/>
            <person name="Gibbs R.A."/>
            <person name="Richards S."/>
        </authorList>
    </citation>
    <scope>NUCLEOTIDE SEQUENCE</scope>
    <source>
        <strain evidence="11">HAZT.00-mixed</strain>
        <tissue evidence="11">Whole organism</tissue>
    </source>
</reference>
<dbReference type="InterPro" id="IPR050685">
    <property type="entry name" value="LDLR"/>
</dbReference>
<evidence type="ECO:0000256" key="1">
    <source>
        <dbReference type="ARBA" id="ARBA00004167"/>
    </source>
</evidence>
<dbReference type="GO" id="GO:0004252">
    <property type="term" value="F:serine-type endopeptidase activity"/>
    <property type="evidence" value="ECO:0007669"/>
    <property type="project" value="InterPro"/>
</dbReference>
<feature type="domain" description="Peptidase S1" evidence="10">
    <location>
        <begin position="401"/>
        <end position="491"/>
    </location>
</feature>
<comment type="subcellular location">
    <subcellularLocation>
        <location evidence="2">Endomembrane system</location>
    </subcellularLocation>
    <subcellularLocation>
        <location evidence="1">Membrane</location>
        <topology evidence="1">Single-pass membrane protein</topology>
    </subcellularLocation>
</comment>
<dbReference type="SUPFAM" id="SSF57424">
    <property type="entry name" value="LDL receptor-like module"/>
    <property type="match status" value="3"/>
</dbReference>
<evidence type="ECO:0000256" key="5">
    <source>
        <dbReference type="ARBA" id="ARBA00022989"/>
    </source>
</evidence>
<dbReference type="CDD" id="cd00112">
    <property type="entry name" value="LDLa"/>
    <property type="match status" value="2"/>
</dbReference>
<evidence type="ECO:0000256" key="4">
    <source>
        <dbReference type="ARBA" id="ARBA00022737"/>
    </source>
</evidence>
<dbReference type="PROSITE" id="PS01209">
    <property type="entry name" value="LDLRA_1"/>
    <property type="match status" value="1"/>
</dbReference>
<dbReference type="InterPro" id="IPR043504">
    <property type="entry name" value="Peptidase_S1_PA_chymotrypsin"/>
</dbReference>
<dbReference type="Proteomes" id="UP000711488">
    <property type="component" value="Unassembled WGS sequence"/>
</dbReference>
<evidence type="ECO:0000259" key="10">
    <source>
        <dbReference type="Pfam" id="PF00089"/>
    </source>
</evidence>
<dbReference type="Gene3D" id="4.10.400.10">
    <property type="entry name" value="Low-density Lipoprotein Receptor"/>
    <property type="match status" value="3"/>
</dbReference>
<dbReference type="AlphaFoldDB" id="A0A6A0H9N8"/>
<dbReference type="GO" id="GO:0016192">
    <property type="term" value="P:vesicle-mediated transport"/>
    <property type="evidence" value="ECO:0007669"/>
    <property type="project" value="UniProtKB-ARBA"/>
</dbReference>
<keyword evidence="3" id="KW-0812">Transmembrane</keyword>
<dbReference type="Pfam" id="PF00057">
    <property type="entry name" value="Ldl_recept_a"/>
    <property type="match status" value="2"/>
</dbReference>
<dbReference type="GO" id="GO:0012505">
    <property type="term" value="C:endomembrane system"/>
    <property type="evidence" value="ECO:0007669"/>
    <property type="project" value="UniProtKB-SubCell"/>
</dbReference>
<evidence type="ECO:0000313" key="11">
    <source>
        <dbReference type="EMBL" id="KAA0202209.1"/>
    </source>
</evidence>
<keyword evidence="4" id="KW-0677">Repeat</keyword>
<evidence type="ECO:0000256" key="7">
    <source>
        <dbReference type="ARBA" id="ARBA00023157"/>
    </source>
</evidence>
<dbReference type="Gene3D" id="2.40.10.10">
    <property type="entry name" value="Trypsin-like serine proteases"/>
    <property type="match status" value="1"/>
</dbReference>
<feature type="disulfide bond" evidence="8">
    <location>
        <begin position="87"/>
        <end position="105"/>
    </location>
</feature>
<dbReference type="PRINTS" id="PR00261">
    <property type="entry name" value="LDLRECEPTOR"/>
</dbReference>
<dbReference type="GO" id="GO:0016020">
    <property type="term" value="C:membrane"/>
    <property type="evidence" value="ECO:0007669"/>
    <property type="project" value="UniProtKB-SubCell"/>
</dbReference>
<comment type="caution">
    <text evidence="11">The sequence shown here is derived from an EMBL/GenBank/DDBJ whole genome shotgun (WGS) entry which is preliminary data.</text>
</comment>
<dbReference type="InterPro" id="IPR023415">
    <property type="entry name" value="LDLR_class-A_CS"/>
</dbReference>
<dbReference type="InterPro" id="IPR002172">
    <property type="entry name" value="LDrepeatLR_classA_rpt"/>
</dbReference>
<dbReference type="OrthoDB" id="6366251at2759"/>
<dbReference type="InterPro" id="IPR001254">
    <property type="entry name" value="Trypsin_dom"/>
</dbReference>
<dbReference type="InterPro" id="IPR009003">
    <property type="entry name" value="Peptidase_S1_PA"/>
</dbReference>
<keyword evidence="6" id="KW-0472">Membrane</keyword>
<sequence length="511" mass="55049">MTSYTSSVYHDTVLIHLIRVSTALDLGDLPPLLLGGVGTGGSSWRCDDGHCITNALRCDGVSNCSDGSDEDPTACRARRCSGNQFRCTSGQCVSVVARCNGKIDCSDGSDESPRTCTKMRRPGRVVCPSRVLNYCADHTQCYKKEEHCNGVVDCFDKSDEDPQTCGTADPTANPSTVPNSSVAPDPEVNSIEIPTNAHNTPGHYTAGTEQPPTVPIGPVVLTPGAAPASRCDAPFCPCNVTGMEHVCLPCHELHNVTTTCQLLRIQEPLCSVEKASGVSLSVLSCGSQGLQMCGRNKKVPVLTVVLADCWSSATLALRSDITVVQADCWSSATLALRCHSDGLWGLYGESAANSTHERTRLVCQSHHLNSPGETANNGCLLRCTAWSGETANNGCLLRRRAHCVVRSQESQNETMDIRDLRVQLPSNNDRYVNKLVLHPDYKPGFRPLNDIALIKLDKPITFSYTIYPACIDLHGEGFLAVGPVMLCVALGLLRQSVVVVSRDSRTRTLSF</sequence>
<accession>A0A6A0H9N8</accession>
<keyword evidence="5" id="KW-1133">Transmembrane helix</keyword>
<protein>
    <recommendedName>
        <fullName evidence="10">Peptidase S1 domain-containing protein</fullName>
    </recommendedName>
</protein>
<dbReference type="EMBL" id="JQDR03004109">
    <property type="protein sequence ID" value="KAA0202209.1"/>
    <property type="molecule type" value="Genomic_DNA"/>
</dbReference>
<evidence type="ECO:0000256" key="6">
    <source>
        <dbReference type="ARBA" id="ARBA00023136"/>
    </source>
</evidence>
<feature type="compositionally biased region" description="Polar residues" evidence="9">
    <location>
        <begin position="165"/>
        <end position="182"/>
    </location>
</feature>
<evidence type="ECO:0000256" key="8">
    <source>
        <dbReference type="PROSITE-ProRule" id="PRU00124"/>
    </source>
</evidence>
<dbReference type="GO" id="GO:0006508">
    <property type="term" value="P:proteolysis"/>
    <property type="evidence" value="ECO:0007669"/>
    <property type="project" value="InterPro"/>
</dbReference>
<organism evidence="11">
    <name type="scientific">Hyalella azteca</name>
    <name type="common">Amphipod</name>
    <dbReference type="NCBI Taxonomy" id="294128"/>
    <lineage>
        <taxon>Eukaryota</taxon>
        <taxon>Metazoa</taxon>
        <taxon>Ecdysozoa</taxon>
        <taxon>Arthropoda</taxon>
        <taxon>Crustacea</taxon>
        <taxon>Multicrustacea</taxon>
        <taxon>Malacostraca</taxon>
        <taxon>Eumalacostraca</taxon>
        <taxon>Peracarida</taxon>
        <taxon>Amphipoda</taxon>
        <taxon>Senticaudata</taxon>
        <taxon>Talitrida</taxon>
        <taxon>Talitroidea</taxon>
        <taxon>Hyalellidae</taxon>
        <taxon>Hyalella</taxon>
    </lineage>
</organism>
<name>A0A6A0H9N8_HYAAZ</name>
<proteinExistence type="predicted"/>